<dbReference type="GO" id="GO:0016740">
    <property type="term" value="F:transferase activity"/>
    <property type="evidence" value="ECO:0007669"/>
    <property type="project" value="UniProtKB-KW"/>
</dbReference>
<feature type="domain" description="CoA carboxyltransferase C-terminal" evidence="2">
    <location>
        <begin position="231"/>
        <end position="472"/>
    </location>
</feature>
<evidence type="ECO:0000313" key="3">
    <source>
        <dbReference type="EMBL" id="KQC84534.1"/>
    </source>
</evidence>
<dbReference type="PROSITE" id="PS50989">
    <property type="entry name" value="COA_CT_CTER"/>
    <property type="match status" value="1"/>
</dbReference>
<dbReference type="GO" id="GO:0004658">
    <property type="term" value="F:propionyl-CoA carboxylase activity"/>
    <property type="evidence" value="ECO:0007669"/>
    <property type="project" value="TreeGrafter"/>
</dbReference>
<dbReference type="PROSITE" id="PS50980">
    <property type="entry name" value="COA_CT_NTER"/>
    <property type="match status" value="1"/>
</dbReference>
<sequence length="477" mass="50647">MSNTNALSAKARIETLVDENSFVEIGAMITKRSTDFNMQEKSVPADGVITGYGLIQNNPVYIYSQDASAMNGTIGEMHAKKIAHVYELAMKTGVPVIGLIDCAGMRLQESTDALAGFGKIYKVKSDASGIVPQISAVFGNCGGGVAVLAAMSDFTFMEEKNAKLFVNSPNTLDGNYADKLDTASAKFQKTASTVDFVIEGEEEVLNSVRELITILPQNNNETGISDECMDDLNRVVDAFAAEAADPAVALADLGDNNFFLEEKAGYAKEMVTGFICLDGMTVGAVANRTAEFDENGKTVAKYDARLTTAGCEKAAAFVKKCDAFNIPVLTLTNVEGFATTVDEEITIAGAVAKLTNAFAEADVPKVNLITGNAYGSAYVAMNSKHIGADMVFALPDAKVGMMDADVAAKIMYADDKDADVAAKAAEFETQSGTEAAAARGYIDSVIAPESARKQLLFAFEMLFTKSEYPIGKKHGTI</sequence>
<dbReference type="InterPro" id="IPR029045">
    <property type="entry name" value="ClpP/crotonase-like_dom_sf"/>
</dbReference>
<dbReference type="PANTHER" id="PTHR43842">
    <property type="entry name" value="PROPIONYL-COA CARBOXYLASE BETA CHAIN"/>
    <property type="match status" value="1"/>
</dbReference>
<evidence type="ECO:0000259" key="2">
    <source>
        <dbReference type="PROSITE" id="PS50989"/>
    </source>
</evidence>
<dbReference type="EMBL" id="LLKB01000005">
    <property type="protein sequence ID" value="KQC84534.1"/>
    <property type="molecule type" value="Genomic_DNA"/>
</dbReference>
<feature type="domain" description="CoA carboxyltransferase N-terminal" evidence="1">
    <location>
        <begin position="1"/>
        <end position="169"/>
    </location>
</feature>
<evidence type="ECO:0000313" key="4">
    <source>
        <dbReference type="Proteomes" id="UP000050833"/>
    </source>
</evidence>
<proteinExistence type="predicted"/>
<dbReference type="InterPro" id="IPR011763">
    <property type="entry name" value="COA_CT_C"/>
</dbReference>
<comment type="caution">
    <text evidence="3">The sequence shown here is derived from an EMBL/GenBank/DDBJ whole genome shotgun (WGS) entry which is preliminary data.</text>
</comment>
<dbReference type="RefSeq" id="WP_022014794.1">
    <property type="nucleotide sequence ID" value="NZ_DBGBTA010000125.1"/>
</dbReference>
<dbReference type="Proteomes" id="UP000050833">
    <property type="component" value="Unassembled WGS sequence"/>
</dbReference>
<gene>
    <name evidence="3" type="ORF">APZ18_07185</name>
</gene>
<dbReference type="Pfam" id="PF01039">
    <property type="entry name" value="Carboxyl_trans"/>
    <property type="match status" value="1"/>
</dbReference>
<dbReference type="InterPro" id="IPR051047">
    <property type="entry name" value="AccD/PCCB"/>
</dbReference>
<dbReference type="Gene3D" id="3.90.226.10">
    <property type="entry name" value="2-enoyl-CoA Hydratase, Chain A, domain 1"/>
    <property type="match status" value="2"/>
</dbReference>
<dbReference type="InterPro" id="IPR011762">
    <property type="entry name" value="COA_CT_N"/>
</dbReference>
<keyword evidence="3" id="KW-0808">Transferase</keyword>
<evidence type="ECO:0000259" key="1">
    <source>
        <dbReference type="PROSITE" id="PS50980"/>
    </source>
</evidence>
<protein>
    <submittedName>
        <fullName evidence="3">Carboxyl transferase</fullName>
    </submittedName>
</protein>
<dbReference type="InterPro" id="IPR034733">
    <property type="entry name" value="AcCoA_carboxyl_beta"/>
</dbReference>
<accession>A0AAW3JQS1</accession>
<dbReference type="PANTHER" id="PTHR43842:SF2">
    <property type="entry name" value="PROPIONYL-COA CARBOXYLASE BETA CHAIN, MITOCHONDRIAL"/>
    <property type="match status" value="1"/>
</dbReference>
<keyword evidence="4" id="KW-1185">Reference proteome</keyword>
<name>A0AAW3JQS1_9FIRM</name>
<dbReference type="SUPFAM" id="SSF52096">
    <property type="entry name" value="ClpP/crotonase"/>
    <property type="match status" value="2"/>
</dbReference>
<dbReference type="GO" id="GO:0009317">
    <property type="term" value="C:acetyl-CoA carboxylase complex"/>
    <property type="evidence" value="ECO:0007669"/>
    <property type="project" value="TreeGrafter"/>
</dbReference>
<reference evidence="3 4" key="1">
    <citation type="submission" date="2015-10" db="EMBL/GenBank/DDBJ databases">
        <title>Butyribacter intestini gen. nov., sp. nov., a butyric acid-producing bacterium of the family Lachnospiraceae isolated from the human faeces.</title>
        <authorList>
            <person name="Zou Y."/>
            <person name="Xue W."/>
            <person name="Luo G."/>
            <person name="Lv M."/>
        </authorList>
    </citation>
    <scope>NUCLEOTIDE SEQUENCE [LARGE SCALE GENOMIC DNA]</scope>
    <source>
        <strain evidence="3 4">TF01-11</strain>
    </source>
</reference>
<dbReference type="AlphaFoldDB" id="A0AAW3JQS1"/>
<organism evidence="3 4">
    <name type="scientific">Butyribacter intestini</name>
    <dbReference type="NCBI Taxonomy" id="1703332"/>
    <lineage>
        <taxon>Bacteria</taxon>
        <taxon>Bacillati</taxon>
        <taxon>Bacillota</taxon>
        <taxon>Clostridia</taxon>
        <taxon>Lachnospirales</taxon>
        <taxon>Lachnospiraceae</taxon>
        <taxon>Butyribacter</taxon>
    </lineage>
</organism>